<reference evidence="1 2" key="1">
    <citation type="submission" date="2019-03" db="EMBL/GenBank/DDBJ databases">
        <title>Diversity of the mouse oral microbiome.</title>
        <authorList>
            <person name="Joseph S."/>
            <person name="Aduse-Opoku J."/>
            <person name="Curtis M."/>
            <person name="Wade W."/>
            <person name="Hashim A."/>
        </authorList>
    </citation>
    <scope>NUCLEOTIDE SEQUENCE [LARGE SCALE GENOMIC DNA]</scope>
    <source>
        <strain evidence="1 2">WM131</strain>
    </source>
</reference>
<gene>
    <name evidence="1" type="ORF">E4T82_01600</name>
</gene>
<name>A0A4Y9JD72_9STRE</name>
<accession>A0A4Y9JD72</accession>
<dbReference type="OrthoDB" id="2986534at2"/>
<organism evidence="1 2">
    <name type="scientific">Streptococcus cuniculi</name>
    <dbReference type="NCBI Taxonomy" id="1432788"/>
    <lineage>
        <taxon>Bacteria</taxon>
        <taxon>Bacillati</taxon>
        <taxon>Bacillota</taxon>
        <taxon>Bacilli</taxon>
        <taxon>Lactobacillales</taxon>
        <taxon>Streptococcaceae</taxon>
        <taxon>Streptococcus</taxon>
    </lineage>
</organism>
<dbReference type="RefSeq" id="WP_135181164.1">
    <property type="nucleotide sequence ID" value="NZ_JADGKZ010000002.1"/>
</dbReference>
<dbReference type="AlphaFoldDB" id="A0A4Y9JD72"/>
<sequence>MSTGELFYTYIDECKQNYLTQVMDGEGKDIFQEYSITSLTFPQNSYQEKLESEWKKFRNKYKFESSKALHFVDFKKLLLSEGQNESNPMYSYFLEDEVFSVQKLKEFFTDLQKILDDNTFFIVHTDYYWEKGWYLTKRNNIKNNQFKSKTSRNIAPGILNAVPYVAMKRHLDSLLLTLLKKDVIGHTNVPDGRYLDEEMPKKIYTKLRFDADGKEFDARTDLKKAYNHTVAIGSDNVRQDVAVEVLDEIRFIRKEEVGSKHTPSHCGLEIVDFLCSMIAGETRLEEYKKIHSDLSVDEGEFLNIKFEDGEIVKFYDIVMERIHYKTMNFLKY</sequence>
<dbReference type="EMBL" id="SPPD01000002">
    <property type="protein sequence ID" value="TFU98491.1"/>
    <property type="molecule type" value="Genomic_DNA"/>
</dbReference>
<evidence type="ECO:0000313" key="2">
    <source>
        <dbReference type="Proteomes" id="UP000297253"/>
    </source>
</evidence>
<comment type="caution">
    <text evidence="1">The sequence shown here is derived from an EMBL/GenBank/DDBJ whole genome shotgun (WGS) entry which is preliminary data.</text>
</comment>
<dbReference type="Proteomes" id="UP000297253">
    <property type="component" value="Unassembled WGS sequence"/>
</dbReference>
<protein>
    <submittedName>
        <fullName evidence="1">Glycine/betaine ABC transporter substrate-binding protein</fullName>
    </submittedName>
</protein>
<evidence type="ECO:0000313" key="1">
    <source>
        <dbReference type="EMBL" id="TFU98491.1"/>
    </source>
</evidence>
<proteinExistence type="predicted"/>